<evidence type="ECO:0000256" key="2">
    <source>
        <dbReference type="RuleBase" id="RU003616"/>
    </source>
</evidence>
<evidence type="ECO:0000313" key="5">
    <source>
        <dbReference type="EMBL" id="CAD5113404.1"/>
    </source>
</evidence>
<dbReference type="InterPro" id="IPR008978">
    <property type="entry name" value="HSP20-like_chaperone"/>
</dbReference>
<dbReference type="GO" id="GO:0005737">
    <property type="term" value="C:cytoplasm"/>
    <property type="evidence" value="ECO:0007669"/>
    <property type="project" value="TreeGrafter"/>
</dbReference>
<dbReference type="OrthoDB" id="10060792at2759"/>
<accession>A0A7I8VAX6</accession>
<comment type="similarity">
    <text evidence="1 2">Belongs to the small heat shock protein (HSP20) family.</text>
</comment>
<dbReference type="InterPro" id="IPR001436">
    <property type="entry name" value="Alpha-crystallin/sHSP_animal"/>
</dbReference>
<dbReference type="InterPro" id="IPR002068">
    <property type="entry name" value="A-crystallin/Hsp20_dom"/>
</dbReference>
<feature type="domain" description="SHSP" evidence="4">
    <location>
        <begin position="118"/>
        <end position="226"/>
    </location>
</feature>
<dbReference type="Proteomes" id="UP000549394">
    <property type="component" value="Unassembled WGS sequence"/>
</dbReference>
<dbReference type="EMBL" id="CAJFCJ010000003">
    <property type="protein sequence ID" value="CAD5113404.1"/>
    <property type="molecule type" value="Genomic_DNA"/>
</dbReference>
<proteinExistence type="inferred from homology"/>
<gene>
    <name evidence="5" type="ORF">DGYR_LOCUS2403</name>
</gene>
<reference evidence="5 6" key="1">
    <citation type="submission" date="2020-08" db="EMBL/GenBank/DDBJ databases">
        <authorList>
            <person name="Hejnol A."/>
        </authorList>
    </citation>
    <scope>NUCLEOTIDE SEQUENCE [LARGE SCALE GENOMIC DNA]</scope>
</reference>
<sequence>MTNNGTISSIYSVWTERRQKSLNMAQMTEDAIDVTPGLTVEVRRDSQTFQDIQKERIRGLQKKMEEEVLRKKLKWEMEVGRMRDEFLKLYPEDRKWPSLEEINEPLVLKRRGSTDVLDVKRMKTLFLEYPSGGRFFKLRFDMEDYDKDTININVDGDRIVVRATKEDDTYPQERSSFVRKIEKPRDVDISKLRSFLTSDGVLIIEAPMPPRSLNIKKFHHSPSTISRCRSSPPSSPTNSSPQTPSHLLKPNIPTFSGQNGERRMSLLIEIGKCFKPKEIAVQILKSDRIMVRAKHEEKTKELQSKSKFSKDYDLSEPIERYTLRAGLTEDGRLLIGALGKNHDAITKLAAVEQITKDIAARSSSCNVLDFANFPPAVVPQI</sequence>
<feature type="compositionally biased region" description="Low complexity" evidence="3">
    <location>
        <begin position="221"/>
        <end position="245"/>
    </location>
</feature>
<evidence type="ECO:0000259" key="4">
    <source>
        <dbReference type="PROSITE" id="PS01031"/>
    </source>
</evidence>
<dbReference type="CDD" id="cd06526">
    <property type="entry name" value="metazoan_ACD"/>
    <property type="match status" value="1"/>
</dbReference>
<evidence type="ECO:0000256" key="3">
    <source>
        <dbReference type="SAM" id="MobiDB-lite"/>
    </source>
</evidence>
<dbReference type="PANTHER" id="PTHR45640">
    <property type="entry name" value="HEAT SHOCK PROTEIN HSP-12.2-RELATED"/>
    <property type="match status" value="1"/>
</dbReference>
<organism evidence="5 6">
    <name type="scientific">Dimorphilus gyrociliatus</name>
    <dbReference type="NCBI Taxonomy" id="2664684"/>
    <lineage>
        <taxon>Eukaryota</taxon>
        <taxon>Metazoa</taxon>
        <taxon>Spiralia</taxon>
        <taxon>Lophotrochozoa</taxon>
        <taxon>Annelida</taxon>
        <taxon>Polychaeta</taxon>
        <taxon>Polychaeta incertae sedis</taxon>
        <taxon>Dinophilidae</taxon>
        <taxon>Dimorphilus</taxon>
    </lineage>
</organism>
<evidence type="ECO:0000256" key="1">
    <source>
        <dbReference type="PROSITE-ProRule" id="PRU00285"/>
    </source>
</evidence>
<keyword evidence="6" id="KW-1185">Reference proteome</keyword>
<dbReference type="Gene3D" id="2.60.40.790">
    <property type="match status" value="2"/>
</dbReference>
<dbReference type="GO" id="GO:0009408">
    <property type="term" value="P:response to heat"/>
    <property type="evidence" value="ECO:0007669"/>
    <property type="project" value="TreeGrafter"/>
</dbReference>
<dbReference type="GO" id="GO:0005634">
    <property type="term" value="C:nucleus"/>
    <property type="evidence" value="ECO:0007669"/>
    <property type="project" value="TreeGrafter"/>
</dbReference>
<comment type="caution">
    <text evidence="5">The sequence shown here is derived from an EMBL/GenBank/DDBJ whole genome shotgun (WGS) entry which is preliminary data.</text>
</comment>
<feature type="region of interest" description="Disordered" evidence="3">
    <location>
        <begin position="220"/>
        <end position="258"/>
    </location>
</feature>
<dbReference type="PROSITE" id="PS01031">
    <property type="entry name" value="SHSP"/>
    <property type="match status" value="1"/>
</dbReference>
<dbReference type="AlphaFoldDB" id="A0A7I8VAX6"/>
<dbReference type="PANTHER" id="PTHR45640:SF26">
    <property type="entry name" value="RE23625P"/>
    <property type="match status" value="1"/>
</dbReference>
<protein>
    <submittedName>
        <fullName evidence="5">DgyrCDS2576</fullName>
    </submittedName>
</protein>
<dbReference type="GO" id="GO:0042026">
    <property type="term" value="P:protein refolding"/>
    <property type="evidence" value="ECO:0007669"/>
    <property type="project" value="TreeGrafter"/>
</dbReference>
<name>A0A7I8VAX6_9ANNE</name>
<evidence type="ECO:0000313" key="6">
    <source>
        <dbReference type="Proteomes" id="UP000549394"/>
    </source>
</evidence>
<dbReference type="SUPFAM" id="SSF49764">
    <property type="entry name" value="HSP20-like chaperones"/>
    <property type="match status" value="1"/>
</dbReference>
<dbReference type="GO" id="GO:0051082">
    <property type="term" value="F:unfolded protein binding"/>
    <property type="evidence" value="ECO:0007669"/>
    <property type="project" value="TreeGrafter"/>
</dbReference>
<dbReference type="Pfam" id="PF00011">
    <property type="entry name" value="HSP20"/>
    <property type="match status" value="2"/>
</dbReference>